<dbReference type="SUPFAM" id="SSF48452">
    <property type="entry name" value="TPR-like"/>
    <property type="match status" value="1"/>
</dbReference>
<dbReference type="PANTHER" id="PTHR13471:SF0">
    <property type="entry name" value="NUCLEAR EXOSOME REGULATOR NRDE2"/>
    <property type="match status" value="1"/>
</dbReference>
<accession>A0A1Y1W6U3</accession>
<dbReference type="PANTHER" id="PTHR13471">
    <property type="entry name" value="TETRATRICOPEPTIDE-LIKE HELICAL"/>
    <property type="match status" value="1"/>
</dbReference>
<dbReference type="AlphaFoldDB" id="A0A1Y1W6U3"/>
<dbReference type="Pfam" id="PF08424">
    <property type="entry name" value="NRDE-2"/>
    <property type="match status" value="1"/>
</dbReference>
<dbReference type="Proteomes" id="UP000193922">
    <property type="component" value="Unassembled WGS sequence"/>
</dbReference>
<proteinExistence type="inferred from homology"/>
<evidence type="ECO:0000313" key="5">
    <source>
        <dbReference type="EMBL" id="ORX69048.1"/>
    </source>
</evidence>
<evidence type="ECO:0000256" key="3">
    <source>
        <dbReference type="ARBA" id="ARBA00023242"/>
    </source>
</evidence>
<evidence type="ECO:0000256" key="1">
    <source>
        <dbReference type="ARBA" id="ARBA00004123"/>
    </source>
</evidence>
<evidence type="ECO:0000256" key="4">
    <source>
        <dbReference type="SAM" id="MobiDB-lite"/>
    </source>
</evidence>
<reference evidence="5 6" key="1">
    <citation type="submission" date="2016-07" db="EMBL/GenBank/DDBJ databases">
        <title>Pervasive Adenine N6-methylation of Active Genes in Fungi.</title>
        <authorList>
            <consortium name="DOE Joint Genome Institute"/>
            <person name="Mondo S.J."/>
            <person name="Dannebaum R.O."/>
            <person name="Kuo R.C."/>
            <person name="Labutti K."/>
            <person name="Haridas S."/>
            <person name="Kuo A."/>
            <person name="Salamov A."/>
            <person name="Ahrendt S.R."/>
            <person name="Lipzen A."/>
            <person name="Sullivan W."/>
            <person name="Andreopoulos W.B."/>
            <person name="Clum A."/>
            <person name="Lindquist E."/>
            <person name="Daum C."/>
            <person name="Ramamoorthy G.K."/>
            <person name="Gryganskyi A."/>
            <person name="Culley D."/>
            <person name="Magnuson J.K."/>
            <person name="James T.Y."/>
            <person name="O'Malley M.A."/>
            <person name="Stajich J.E."/>
            <person name="Spatafora J.W."/>
            <person name="Visel A."/>
            <person name="Grigoriev I.V."/>
        </authorList>
    </citation>
    <scope>NUCLEOTIDE SEQUENCE [LARGE SCALE GENOMIC DNA]</scope>
    <source>
        <strain evidence="5 6">ATCC 12442</strain>
    </source>
</reference>
<dbReference type="GO" id="GO:0071013">
    <property type="term" value="C:catalytic step 2 spliceosome"/>
    <property type="evidence" value="ECO:0007669"/>
    <property type="project" value="TreeGrafter"/>
</dbReference>
<dbReference type="GeneID" id="63807045"/>
<dbReference type="STRING" id="61395.A0A1Y1W6U3"/>
<dbReference type="GO" id="GO:1902369">
    <property type="term" value="P:negative regulation of RNA catabolic process"/>
    <property type="evidence" value="ECO:0007669"/>
    <property type="project" value="TreeGrafter"/>
</dbReference>
<comment type="caution">
    <text evidence="5">The sequence shown here is derived from an EMBL/GenBank/DDBJ whole genome shotgun (WGS) entry which is preliminary data.</text>
</comment>
<evidence type="ECO:0000256" key="2">
    <source>
        <dbReference type="ARBA" id="ARBA00009265"/>
    </source>
</evidence>
<comment type="subcellular location">
    <subcellularLocation>
        <location evidence="1">Nucleus</location>
    </subcellularLocation>
</comment>
<feature type="region of interest" description="Disordered" evidence="4">
    <location>
        <begin position="38"/>
        <end position="62"/>
    </location>
</feature>
<dbReference type="EMBL" id="MCFD01000008">
    <property type="protein sequence ID" value="ORX69048.1"/>
    <property type="molecule type" value="Genomic_DNA"/>
</dbReference>
<dbReference type="InterPro" id="IPR013633">
    <property type="entry name" value="NRDE-2"/>
</dbReference>
<comment type="similarity">
    <text evidence="2">Belongs to the NRDE2 family.</text>
</comment>
<sequence length="629" mass="70947">MATLSELHTGYIALTDSASGDEVKESLYDSDQSGVDFRSFDGMAKSTPRPRKAPRQLQSDPVHDQLRAKIAIIEAKLNSDKHDVDAWISYIGLQEQIAMSAFTKRMRGNMAIARMQIEMFQRAIGLNPKSKRLWMEYLRRCQDVLETTELLAEWIKALSETEDPDMIFSYVDFCQGLSDRFTVSWMIDRFDYAIQLLTRVLCSSRRDAAVVRRTSILITHIIHRSCLLLRESGYCERATSLYQAVIEWFMFCPEHLKMASLGHRKHAFERFWDSGMPRIGSPGANGWSSFGKGAYSSSEMALAKASTIGTALESEWLGKEIEYSQECNEPPTIPTLDIPTEPTSMFDPFAVTLFEDIEPFLADIPWDKDVFAVLLDNLLRFLGLISPDTCVFSDRQAGQLQGVSRDFEWSMTSSDEGILPSVKRTAAWQPMGSSNDSTDGGGGGGRSGGGEWIDGMLVARQSKTAFENIHDTGRPHFAYISVPITLDLVETPLPYRFSCPWLKPASEWWRGMTQRTLEKLSIAASLDTRQRLMPVCLPLLNSLAKTYAHRGCWEQARTIWSQALGSISDKSAAEDWAWAAVVQKSWAVSELLHGQGIGKFQQISQIRLMLRMHMPQQVVHGKKNNWGWF</sequence>
<evidence type="ECO:0000313" key="6">
    <source>
        <dbReference type="Proteomes" id="UP000193922"/>
    </source>
</evidence>
<dbReference type="OrthoDB" id="297219at2759"/>
<keyword evidence="3" id="KW-0539">Nucleus</keyword>
<dbReference type="GO" id="GO:0031048">
    <property type="term" value="P:regulatory ncRNA-mediated heterochromatin formation"/>
    <property type="evidence" value="ECO:0007669"/>
    <property type="project" value="TreeGrafter"/>
</dbReference>
<name>A0A1Y1W6U3_9FUNG</name>
<feature type="region of interest" description="Disordered" evidence="4">
    <location>
        <begin position="428"/>
        <end position="447"/>
    </location>
</feature>
<dbReference type="Gene3D" id="1.25.40.10">
    <property type="entry name" value="Tetratricopeptide repeat domain"/>
    <property type="match status" value="1"/>
</dbReference>
<dbReference type="InterPro" id="IPR011990">
    <property type="entry name" value="TPR-like_helical_dom_sf"/>
</dbReference>
<dbReference type="RefSeq" id="XP_040742780.1">
    <property type="nucleotide sequence ID" value="XM_040890397.1"/>
</dbReference>
<keyword evidence="6" id="KW-1185">Reference proteome</keyword>
<gene>
    <name evidence="5" type="ORF">DL89DRAFT_293516</name>
</gene>
<protein>
    <submittedName>
        <fullName evidence="5">DUF1740-domain-containing protein</fullName>
    </submittedName>
</protein>
<organism evidence="5 6">
    <name type="scientific">Linderina pennispora</name>
    <dbReference type="NCBI Taxonomy" id="61395"/>
    <lineage>
        <taxon>Eukaryota</taxon>
        <taxon>Fungi</taxon>
        <taxon>Fungi incertae sedis</taxon>
        <taxon>Zoopagomycota</taxon>
        <taxon>Kickxellomycotina</taxon>
        <taxon>Kickxellomycetes</taxon>
        <taxon>Kickxellales</taxon>
        <taxon>Kickxellaceae</taxon>
        <taxon>Linderina</taxon>
    </lineage>
</organism>